<comment type="caution">
    <text evidence="1">The sequence shown here is derived from an EMBL/GenBank/DDBJ whole genome shotgun (WGS) entry which is preliminary data.</text>
</comment>
<keyword evidence="2" id="KW-1185">Reference proteome</keyword>
<reference evidence="1 2" key="2">
    <citation type="journal article" date="2021" name="Genomics">
        <title>High-quality reference genome for Clonorchis sinensis.</title>
        <authorList>
            <person name="Young N.D."/>
            <person name="Stroehlein A.J."/>
            <person name="Kinkar L."/>
            <person name="Wang T."/>
            <person name="Sohn W.M."/>
            <person name="Chang B.C.H."/>
            <person name="Kaur P."/>
            <person name="Weisz D."/>
            <person name="Dudchenko O."/>
            <person name="Aiden E.L."/>
            <person name="Korhonen P.K."/>
            <person name="Gasser R.B."/>
        </authorList>
    </citation>
    <scope>NUCLEOTIDE SEQUENCE [LARGE SCALE GENOMIC DNA]</scope>
    <source>
        <strain evidence="1">Cs-k2</strain>
    </source>
</reference>
<accession>A0A3R7ERA7</accession>
<evidence type="ECO:0000313" key="2">
    <source>
        <dbReference type="Proteomes" id="UP000286415"/>
    </source>
</evidence>
<dbReference type="EMBL" id="NIRI02000042">
    <property type="protein sequence ID" value="KAG5448379.1"/>
    <property type="molecule type" value="Genomic_DNA"/>
</dbReference>
<dbReference type="Proteomes" id="UP000286415">
    <property type="component" value="Unassembled WGS sequence"/>
</dbReference>
<sequence length="126" mass="14457">MKQFDRDFADDFIVAGNKHISVKHKIQCETKYPETVRTYDFHLLYVDDVLVLTIDTIIPSVIRVCHHTGDRTAQRYKDARSGHYVFVTPRCSTDALRFSVSRGTFSNCTNGTLSPLYYSVPFGFIL</sequence>
<reference evidence="1 2" key="1">
    <citation type="journal article" date="2018" name="Biotechnol. Adv.">
        <title>Improved genomic resources and new bioinformatic workflow for the carcinogenic parasite Clonorchis sinensis: Biotechnological implications.</title>
        <authorList>
            <person name="Wang D."/>
            <person name="Korhonen P.K."/>
            <person name="Gasser R.B."/>
            <person name="Young N.D."/>
        </authorList>
    </citation>
    <scope>NUCLEOTIDE SEQUENCE [LARGE SCALE GENOMIC DNA]</scope>
    <source>
        <strain evidence="1">Cs-k2</strain>
    </source>
</reference>
<evidence type="ECO:0000313" key="1">
    <source>
        <dbReference type="EMBL" id="KAG5448379.1"/>
    </source>
</evidence>
<dbReference type="AlphaFoldDB" id="A0A3R7ERA7"/>
<feature type="non-terminal residue" evidence="1">
    <location>
        <position position="126"/>
    </location>
</feature>
<organism evidence="1 2">
    <name type="scientific">Clonorchis sinensis</name>
    <name type="common">Chinese liver fluke</name>
    <dbReference type="NCBI Taxonomy" id="79923"/>
    <lineage>
        <taxon>Eukaryota</taxon>
        <taxon>Metazoa</taxon>
        <taxon>Spiralia</taxon>
        <taxon>Lophotrochozoa</taxon>
        <taxon>Platyhelminthes</taxon>
        <taxon>Trematoda</taxon>
        <taxon>Digenea</taxon>
        <taxon>Opisthorchiida</taxon>
        <taxon>Opisthorchiata</taxon>
        <taxon>Opisthorchiidae</taxon>
        <taxon>Clonorchis</taxon>
    </lineage>
</organism>
<gene>
    <name evidence="1" type="ORF">CSKR_200736</name>
</gene>
<name>A0A3R7ERA7_CLOSI</name>
<protein>
    <submittedName>
        <fullName evidence="1">Uncharacterized protein</fullName>
    </submittedName>
</protein>
<proteinExistence type="predicted"/>
<dbReference type="InParanoid" id="A0A3R7ERA7"/>